<evidence type="ECO:0008006" key="4">
    <source>
        <dbReference type="Google" id="ProtNLM"/>
    </source>
</evidence>
<dbReference type="AlphaFoldDB" id="A0AAJ4DM19"/>
<organism evidence="2 3">
    <name type="scientific">Sulfurimonas xiamenensis</name>
    <dbReference type="NCBI Taxonomy" id="2590021"/>
    <lineage>
        <taxon>Bacteria</taxon>
        <taxon>Pseudomonadati</taxon>
        <taxon>Campylobacterota</taxon>
        <taxon>Epsilonproteobacteria</taxon>
        <taxon>Campylobacterales</taxon>
        <taxon>Sulfurimonadaceae</taxon>
        <taxon>Sulfurimonas</taxon>
    </lineage>
</organism>
<gene>
    <name evidence="2" type="ORF">FJR47_01635</name>
</gene>
<keyword evidence="3" id="KW-1185">Reference proteome</keyword>
<feature type="chain" id="PRO_5042479917" description="DUF3570 domain-containing protein" evidence="1">
    <location>
        <begin position="21"/>
        <end position="337"/>
    </location>
</feature>
<dbReference type="EMBL" id="CP041166">
    <property type="protein sequence ID" value="QFR42684.1"/>
    <property type="molecule type" value="Genomic_DNA"/>
</dbReference>
<sequence length="337" mass="40228">MSFRVITLLFYLFCALNAAADTNTTTQTFSQYIDEKHKNFSKYIVELFKSVDQSISEWVDTPDVNTTSENGTKDSIDKFFKDEKFIQETEESYLRIRLGSNYQSKESTDFKYRIRAQIPLSKSKKNFQLFVNDIEKNYFDDTAYTKQESEKNTYVGVNYFAPLYKDIKSKYSVGIRSLSLYARARYSKDYTAGKWLIQPSQEFKYSTKYDWSEETELYIDRILTENSLFRTRLHRKTQAHIEGFDYSVAFSYYLTLSKRKGFNFTQQFWGNSKYVCDAAPEPFNGISNYSSFISWRQNIYRKWISYEIRPGISFHREYDYEPNYIFSLYFDFYFGNI</sequence>
<dbReference type="Proteomes" id="UP000326061">
    <property type="component" value="Chromosome"/>
</dbReference>
<dbReference type="KEGG" id="suln:FJR47_01635"/>
<evidence type="ECO:0000256" key="1">
    <source>
        <dbReference type="SAM" id="SignalP"/>
    </source>
</evidence>
<reference evidence="3" key="1">
    <citation type="submission" date="2019-06" db="EMBL/GenBank/DDBJ databases">
        <title>Sulfurimonas gotlandica sp. nov., a chemoautotrophic and psychrotolerant epsilonproteobacterium isolated from a pelagic redoxcline, and an emended description of the genus Sulfurimonas.</title>
        <authorList>
            <person name="Wang S."/>
            <person name="Jiang L."/>
            <person name="Shao Z."/>
        </authorList>
    </citation>
    <scope>NUCLEOTIDE SEQUENCE [LARGE SCALE GENOMIC DNA]</scope>
    <source>
        <strain evidence="3">1-1N</strain>
    </source>
</reference>
<evidence type="ECO:0000313" key="3">
    <source>
        <dbReference type="Proteomes" id="UP000326061"/>
    </source>
</evidence>
<name>A0AAJ4DM19_9BACT</name>
<evidence type="ECO:0000313" key="2">
    <source>
        <dbReference type="EMBL" id="QFR42684.1"/>
    </source>
</evidence>
<keyword evidence="1" id="KW-0732">Signal</keyword>
<feature type="signal peptide" evidence="1">
    <location>
        <begin position="1"/>
        <end position="20"/>
    </location>
</feature>
<protein>
    <recommendedName>
        <fullName evidence="4">DUF3570 domain-containing protein</fullName>
    </recommendedName>
</protein>
<accession>A0AAJ4DM19</accession>
<proteinExistence type="predicted"/>
<dbReference type="RefSeq" id="WP_152298750.1">
    <property type="nucleotide sequence ID" value="NZ_CP041166.1"/>
</dbReference>